<feature type="compositionally biased region" description="Basic and acidic residues" evidence="4">
    <location>
        <begin position="335"/>
        <end position="357"/>
    </location>
</feature>
<reference evidence="7 8" key="1">
    <citation type="submission" date="2016-10" db="EMBL/GenBank/DDBJ databases">
        <authorList>
            <person name="Cai Z."/>
        </authorList>
    </citation>
    <scope>NUCLEOTIDE SEQUENCE [LARGE SCALE GENOMIC DNA]</scope>
</reference>
<protein>
    <recommendedName>
        <fullName evidence="9">Ribosomal RNA-processing protein 14/surfeit locus protein 6 C-terminal domain-containing protein</fullName>
    </recommendedName>
</protein>
<dbReference type="Pfam" id="PF04935">
    <property type="entry name" value="SURF6"/>
    <property type="match status" value="1"/>
</dbReference>
<comment type="similarity">
    <text evidence="2">Belongs to the SURF6 family.</text>
</comment>
<dbReference type="InterPro" id="IPR007019">
    <property type="entry name" value="SURF6"/>
</dbReference>
<evidence type="ECO:0000256" key="3">
    <source>
        <dbReference type="ARBA" id="ARBA00023242"/>
    </source>
</evidence>
<evidence type="ECO:0000259" key="5">
    <source>
        <dbReference type="Pfam" id="PF04935"/>
    </source>
</evidence>
<evidence type="ECO:0000256" key="4">
    <source>
        <dbReference type="SAM" id="MobiDB-lite"/>
    </source>
</evidence>
<dbReference type="Pfam" id="PF15459">
    <property type="entry name" value="RRP14"/>
    <property type="match status" value="1"/>
</dbReference>
<dbReference type="GO" id="GO:0003723">
    <property type="term" value="F:RNA binding"/>
    <property type="evidence" value="ECO:0007669"/>
    <property type="project" value="TreeGrafter"/>
</dbReference>
<dbReference type="GO" id="GO:0003677">
    <property type="term" value="F:DNA binding"/>
    <property type="evidence" value="ECO:0007669"/>
    <property type="project" value="TreeGrafter"/>
</dbReference>
<dbReference type="EMBL" id="FNXT01001082">
    <property type="protein sequence ID" value="SZX71875.1"/>
    <property type="molecule type" value="Genomic_DNA"/>
</dbReference>
<evidence type="ECO:0000256" key="2">
    <source>
        <dbReference type="ARBA" id="ARBA00005904"/>
    </source>
</evidence>
<evidence type="ECO:0000256" key="1">
    <source>
        <dbReference type="ARBA" id="ARBA00004123"/>
    </source>
</evidence>
<dbReference type="Proteomes" id="UP000256970">
    <property type="component" value="Unassembled WGS sequence"/>
</dbReference>
<dbReference type="PANTHER" id="PTHR14369:SF0">
    <property type="entry name" value="SURFEIT LOCUS PROTEIN 6"/>
    <property type="match status" value="1"/>
</dbReference>
<dbReference type="GO" id="GO:0005730">
    <property type="term" value="C:nucleolus"/>
    <property type="evidence" value="ECO:0007669"/>
    <property type="project" value="TreeGrafter"/>
</dbReference>
<feature type="domain" description="Ribosomal RNA-processing protein 14 N-terminal" evidence="6">
    <location>
        <begin position="8"/>
        <end position="67"/>
    </location>
</feature>
<feature type="compositionally biased region" description="Low complexity" evidence="4">
    <location>
        <begin position="189"/>
        <end position="228"/>
    </location>
</feature>
<comment type="subcellular location">
    <subcellularLocation>
        <location evidence="1">Nucleus</location>
    </subcellularLocation>
</comment>
<evidence type="ECO:0000313" key="7">
    <source>
        <dbReference type="EMBL" id="SZX71875.1"/>
    </source>
</evidence>
<dbReference type="STRING" id="3088.A0A383W2I9"/>
<evidence type="ECO:0000313" key="8">
    <source>
        <dbReference type="Proteomes" id="UP000256970"/>
    </source>
</evidence>
<dbReference type="GO" id="GO:0042273">
    <property type="term" value="P:ribosomal large subunit biogenesis"/>
    <property type="evidence" value="ECO:0007669"/>
    <property type="project" value="TreeGrafter"/>
</dbReference>
<organism evidence="7 8">
    <name type="scientific">Tetradesmus obliquus</name>
    <name type="common">Green alga</name>
    <name type="synonym">Acutodesmus obliquus</name>
    <dbReference type="NCBI Taxonomy" id="3088"/>
    <lineage>
        <taxon>Eukaryota</taxon>
        <taxon>Viridiplantae</taxon>
        <taxon>Chlorophyta</taxon>
        <taxon>core chlorophytes</taxon>
        <taxon>Chlorophyceae</taxon>
        <taxon>CS clade</taxon>
        <taxon>Sphaeropleales</taxon>
        <taxon>Scenedesmaceae</taxon>
        <taxon>Tetradesmus</taxon>
    </lineage>
</organism>
<keyword evidence="3" id="KW-0539">Nucleus</keyword>
<gene>
    <name evidence="7" type="ORF">BQ4739_LOCUS11983</name>
</gene>
<feature type="region of interest" description="Disordered" evidence="4">
    <location>
        <begin position="124"/>
        <end position="280"/>
    </location>
</feature>
<proteinExistence type="inferred from homology"/>
<accession>A0A383W2I9</accession>
<feature type="compositionally biased region" description="Basic and acidic residues" evidence="4">
    <location>
        <begin position="124"/>
        <end position="143"/>
    </location>
</feature>
<evidence type="ECO:0008006" key="9">
    <source>
        <dbReference type="Google" id="ProtNLM"/>
    </source>
</evidence>
<feature type="region of interest" description="Disordered" evidence="4">
    <location>
        <begin position="312"/>
        <end position="385"/>
    </location>
</feature>
<feature type="compositionally biased region" description="Basic and acidic residues" evidence="4">
    <location>
        <begin position="312"/>
        <end position="326"/>
    </location>
</feature>
<dbReference type="GO" id="GO:0042274">
    <property type="term" value="P:ribosomal small subunit biogenesis"/>
    <property type="evidence" value="ECO:0007669"/>
    <property type="project" value="TreeGrafter"/>
</dbReference>
<feature type="compositionally biased region" description="Low complexity" evidence="4">
    <location>
        <begin position="165"/>
        <end position="182"/>
    </location>
</feature>
<keyword evidence="8" id="KW-1185">Reference proteome</keyword>
<evidence type="ECO:0000259" key="6">
    <source>
        <dbReference type="Pfam" id="PF15459"/>
    </source>
</evidence>
<dbReference type="AlphaFoldDB" id="A0A383W2I9"/>
<feature type="compositionally biased region" description="Basic and acidic residues" evidence="4">
    <location>
        <begin position="255"/>
        <end position="280"/>
    </location>
</feature>
<dbReference type="InterPro" id="IPR029190">
    <property type="entry name" value="Rrp14/SURF6_C"/>
</dbReference>
<feature type="domain" description="Ribosomal RNA-processing protein 14/surfeit locus protein 6 C-terminal" evidence="5">
    <location>
        <begin position="173"/>
        <end position="358"/>
    </location>
</feature>
<dbReference type="InterPro" id="IPR029188">
    <property type="entry name" value="Rrp14_N"/>
</dbReference>
<sequence length="385" mass="43080">MVDMAAAVAGHCRFFDYLADLVDPKFYHADDREHINPKYMKHAERAATKRAFKEQYKQNKRAKLDPDAVKTTTELHKKQAQEAAERQAAGEPVGGLAALGTLHLSAGGQPSREELLQRLHAKMEAARKARNAKEGGEGADKQPKGAADNAKQWRQEQLGKKLKAKQQQQQQGQKQQQQQQDAAQKRKQQQQQQPEGAPAAKKAKGEQQQQRQQQGQQQGQQQQQQQQGTGLAFNKLQLDTGRPVPGRHGSKAKPSKAEALKAAEDKQARLADAAARQDKEAIAAEAWRAALARASGERVLDDPKLLRRSLKKEAQEKARKAKRWAERNSAQQEQQKARQDKRKDNLAARSAVKLEKKKERRDKKLLRAGFEGRKAGFINAPKAKQ</sequence>
<name>A0A383W2I9_TETOB</name>
<dbReference type="PANTHER" id="PTHR14369">
    <property type="entry name" value="SURFEIT LOCUS PROTEIN 6"/>
    <property type="match status" value="1"/>
</dbReference>